<dbReference type="PANTHER" id="PTHR33931">
    <property type="entry name" value="HOLIN-LIKE PROTEIN CIDA-RELATED"/>
    <property type="match status" value="1"/>
</dbReference>
<keyword evidence="2" id="KW-1003">Cell membrane</keyword>
<keyword evidence="5 6" id="KW-0472">Membrane</keyword>
<dbReference type="PANTHER" id="PTHR33931:SF2">
    <property type="entry name" value="HOLIN-LIKE PROTEIN CIDA"/>
    <property type="match status" value="1"/>
</dbReference>
<evidence type="ECO:0000256" key="6">
    <source>
        <dbReference type="SAM" id="Phobius"/>
    </source>
</evidence>
<feature type="transmembrane region" description="Helical" evidence="6">
    <location>
        <begin position="88"/>
        <end position="114"/>
    </location>
</feature>
<evidence type="ECO:0000313" key="7">
    <source>
        <dbReference type="EMBL" id="MCI4683270.1"/>
    </source>
</evidence>
<sequence length="118" mass="12099">MVAAFAGIFACQLLGEFIVRAFALPLPGPVLGMFLLFLALVARGGRGESAVPGNLGAAADGLLGHLSLLFVPASVGLMRYFDILAANAVTLIFAVAVSTVLAQAATALTFRLLARTNP</sequence>
<dbReference type="Pfam" id="PF03788">
    <property type="entry name" value="LrgA"/>
    <property type="match status" value="1"/>
</dbReference>
<evidence type="ECO:0000256" key="2">
    <source>
        <dbReference type="ARBA" id="ARBA00022475"/>
    </source>
</evidence>
<dbReference type="EMBL" id="JAIVFP010000001">
    <property type="protein sequence ID" value="MCI4683270.1"/>
    <property type="molecule type" value="Genomic_DNA"/>
</dbReference>
<gene>
    <name evidence="7" type="ORF">K2U94_10895</name>
</gene>
<name>A0ABS9Z766_9HYPH</name>
<dbReference type="RefSeq" id="WP_243067231.1">
    <property type="nucleotide sequence ID" value="NZ_JAIVFK010000068.1"/>
</dbReference>
<dbReference type="InterPro" id="IPR005538">
    <property type="entry name" value="LrgA/CidA"/>
</dbReference>
<accession>A0ABS9Z766</accession>
<reference evidence="7" key="1">
    <citation type="journal article" date="2022" name="ISME J.">
        <title>Identification of active gaseous-alkane degraders at natural gas seeps.</title>
        <authorList>
            <person name="Farhan Ul Haque M."/>
            <person name="Hernandez M."/>
            <person name="Crombie A.T."/>
            <person name="Murrell J.C."/>
        </authorList>
    </citation>
    <scope>NUCLEOTIDE SEQUENCE</scope>
    <source>
        <strain evidence="7">PC2</strain>
    </source>
</reference>
<evidence type="ECO:0000256" key="4">
    <source>
        <dbReference type="ARBA" id="ARBA00022989"/>
    </source>
</evidence>
<comment type="subcellular location">
    <subcellularLocation>
        <location evidence="1">Cell membrane</location>
        <topology evidence="1">Multi-pass membrane protein</topology>
    </subcellularLocation>
</comment>
<evidence type="ECO:0000256" key="3">
    <source>
        <dbReference type="ARBA" id="ARBA00022692"/>
    </source>
</evidence>
<keyword evidence="4 6" id="KW-1133">Transmembrane helix</keyword>
<keyword evidence="8" id="KW-1185">Reference proteome</keyword>
<organism evidence="7 8">
    <name type="scientific">Candidatus Rhodoblastus alkanivorans</name>
    <dbReference type="NCBI Taxonomy" id="2954117"/>
    <lineage>
        <taxon>Bacteria</taxon>
        <taxon>Pseudomonadati</taxon>
        <taxon>Pseudomonadota</taxon>
        <taxon>Alphaproteobacteria</taxon>
        <taxon>Hyphomicrobiales</taxon>
        <taxon>Rhodoblastaceae</taxon>
        <taxon>Rhodoblastus</taxon>
    </lineage>
</organism>
<comment type="caution">
    <text evidence="7">The sequence shown here is derived from an EMBL/GenBank/DDBJ whole genome shotgun (WGS) entry which is preliminary data.</text>
</comment>
<evidence type="ECO:0000256" key="5">
    <source>
        <dbReference type="ARBA" id="ARBA00023136"/>
    </source>
</evidence>
<evidence type="ECO:0000313" key="8">
    <source>
        <dbReference type="Proteomes" id="UP001139104"/>
    </source>
</evidence>
<proteinExistence type="predicted"/>
<protein>
    <submittedName>
        <fullName evidence="7">CidA/LrgA family protein</fullName>
    </submittedName>
</protein>
<keyword evidence="3 6" id="KW-0812">Transmembrane</keyword>
<evidence type="ECO:0000256" key="1">
    <source>
        <dbReference type="ARBA" id="ARBA00004651"/>
    </source>
</evidence>
<dbReference type="Proteomes" id="UP001139104">
    <property type="component" value="Unassembled WGS sequence"/>
</dbReference>
<feature type="transmembrane region" description="Helical" evidence="6">
    <location>
        <begin position="62"/>
        <end position="81"/>
    </location>
</feature>